<evidence type="ECO:0000256" key="4">
    <source>
        <dbReference type="ARBA" id="ARBA00022729"/>
    </source>
</evidence>
<evidence type="ECO:0000259" key="8">
    <source>
        <dbReference type="Pfam" id="PF00905"/>
    </source>
</evidence>
<sequence length="281" mass="31058">MVRLPYLLTALFALVLATSSHAAGWQEHPEWGKVFADAHVHGTLLVYEEGSGTTHVFDAARARKPYIPASTFKIFNAMVAIDTGAVADEFDPIAWDGKVRSMGGKPMVEWNRANSLASGMRYSTVWLYQEVARRAGQQRMQSWVDKAGYGNRDIGGGIDRFWLDGALRISAEQQVAFLRRLADGTLPFSARAQEIARRITIYEAGTDYVLHAKTGWATHGAQNNADPAKADDIGWYVGWVEHGGKRWFFALNIDIAKPEDGGNRVAIARQILETMGAFGSR</sequence>
<dbReference type="EC" id="3.5.2.6" evidence="3"/>
<comment type="similarity">
    <text evidence="2">Belongs to the class-D beta-lactamase family.</text>
</comment>
<accession>A0ABT9SVN7</accession>
<keyword evidence="10" id="KW-1185">Reference proteome</keyword>
<dbReference type="Pfam" id="PF00905">
    <property type="entry name" value="Transpeptidase"/>
    <property type="match status" value="1"/>
</dbReference>
<evidence type="ECO:0000256" key="3">
    <source>
        <dbReference type="ARBA" id="ARBA00012865"/>
    </source>
</evidence>
<feature type="chain" id="PRO_5046431447" description="beta-lactamase" evidence="7">
    <location>
        <begin position="23"/>
        <end position="281"/>
    </location>
</feature>
<dbReference type="NCBIfam" id="NF012161">
    <property type="entry name" value="bla_class_D_main"/>
    <property type="match status" value="1"/>
</dbReference>
<evidence type="ECO:0000313" key="9">
    <source>
        <dbReference type="EMBL" id="MDQ0009056.1"/>
    </source>
</evidence>
<dbReference type="InterPro" id="IPR001460">
    <property type="entry name" value="PCN-bd_Tpept"/>
</dbReference>
<protein>
    <recommendedName>
        <fullName evidence="3">beta-lactamase</fullName>
        <ecNumber evidence="3">3.5.2.6</ecNumber>
    </recommendedName>
</protein>
<feature type="signal peptide" evidence="7">
    <location>
        <begin position="1"/>
        <end position="22"/>
    </location>
</feature>
<dbReference type="PANTHER" id="PTHR30627">
    <property type="entry name" value="PEPTIDOGLYCAN D,D-TRANSPEPTIDASE"/>
    <property type="match status" value="1"/>
</dbReference>
<comment type="catalytic activity">
    <reaction evidence="1">
        <text>a beta-lactam + H2O = a substituted beta-amino acid</text>
        <dbReference type="Rhea" id="RHEA:20401"/>
        <dbReference type="ChEBI" id="CHEBI:15377"/>
        <dbReference type="ChEBI" id="CHEBI:35627"/>
        <dbReference type="ChEBI" id="CHEBI:140347"/>
        <dbReference type="EC" id="3.5.2.6"/>
    </reaction>
</comment>
<dbReference type="SUPFAM" id="SSF56601">
    <property type="entry name" value="beta-lactamase/transpeptidase-like"/>
    <property type="match status" value="1"/>
</dbReference>
<evidence type="ECO:0000313" key="10">
    <source>
        <dbReference type="Proteomes" id="UP001237737"/>
    </source>
</evidence>
<name>A0ABT9SVN7_9GAMM</name>
<feature type="domain" description="Penicillin-binding protein transpeptidase" evidence="8">
    <location>
        <begin position="62"/>
        <end position="273"/>
    </location>
</feature>
<evidence type="ECO:0000256" key="5">
    <source>
        <dbReference type="ARBA" id="ARBA00022801"/>
    </source>
</evidence>
<keyword evidence="5" id="KW-0378">Hydrolase</keyword>
<evidence type="ECO:0000256" key="6">
    <source>
        <dbReference type="ARBA" id="ARBA00023251"/>
    </source>
</evidence>
<dbReference type="InterPro" id="IPR012338">
    <property type="entry name" value="Beta-lactam/transpept-like"/>
</dbReference>
<keyword evidence="6" id="KW-0046">Antibiotic resistance</keyword>
<evidence type="ECO:0000256" key="2">
    <source>
        <dbReference type="ARBA" id="ARBA00007898"/>
    </source>
</evidence>
<evidence type="ECO:0000256" key="1">
    <source>
        <dbReference type="ARBA" id="ARBA00001526"/>
    </source>
</evidence>
<dbReference type="Gene3D" id="3.40.710.10">
    <property type="entry name" value="DD-peptidase/beta-lactamase superfamily"/>
    <property type="match status" value="1"/>
</dbReference>
<gene>
    <name evidence="9" type="ORF">J2T07_001233</name>
</gene>
<dbReference type="EMBL" id="JAUSSK010000002">
    <property type="protein sequence ID" value="MDQ0009056.1"/>
    <property type="molecule type" value="Genomic_DNA"/>
</dbReference>
<organism evidence="9 10">
    <name type="scientific">Luteibacter jiangsuensis</name>
    <dbReference type="NCBI Taxonomy" id="637577"/>
    <lineage>
        <taxon>Bacteria</taxon>
        <taxon>Pseudomonadati</taxon>
        <taxon>Pseudomonadota</taxon>
        <taxon>Gammaproteobacteria</taxon>
        <taxon>Lysobacterales</taxon>
        <taxon>Rhodanobacteraceae</taxon>
        <taxon>Luteibacter</taxon>
    </lineage>
</organism>
<evidence type="ECO:0000256" key="7">
    <source>
        <dbReference type="SAM" id="SignalP"/>
    </source>
</evidence>
<dbReference type="PANTHER" id="PTHR30627:SF6">
    <property type="entry name" value="BETA-LACTAMASE YBXI-RELATED"/>
    <property type="match status" value="1"/>
</dbReference>
<proteinExistence type="inferred from homology"/>
<keyword evidence="4 7" id="KW-0732">Signal</keyword>
<reference evidence="9 10" key="1">
    <citation type="submission" date="2023-07" db="EMBL/GenBank/DDBJ databases">
        <title>Sorghum-associated microbial communities from plants grown in Nebraska, USA.</title>
        <authorList>
            <person name="Schachtman D."/>
        </authorList>
    </citation>
    <scope>NUCLEOTIDE SEQUENCE [LARGE SCALE GENOMIC DNA]</scope>
    <source>
        <strain evidence="9 10">CC60</strain>
    </source>
</reference>
<dbReference type="RefSeq" id="WP_306848258.1">
    <property type="nucleotide sequence ID" value="NZ_JAUSSK010000002.1"/>
</dbReference>
<dbReference type="InterPro" id="IPR050515">
    <property type="entry name" value="Beta-lactam/transpept"/>
</dbReference>
<comment type="caution">
    <text evidence="9">The sequence shown here is derived from an EMBL/GenBank/DDBJ whole genome shotgun (WGS) entry which is preliminary data.</text>
</comment>
<dbReference type="Proteomes" id="UP001237737">
    <property type="component" value="Unassembled WGS sequence"/>
</dbReference>